<dbReference type="CDD" id="cd06503">
    <property type="entry name" value="ATP-synt_Fo_b"/>
    <property type="match status" value="1"/>
</dbReference>
<gene>
    <name evidence="2" type="ORF">M752DRAFT_222738</name>
</gene>
<keyword evidence="3" id="KW-1185">Reference proteome</keyword>
<evidence type="ECO:0000256" key="1">
    <source>
        <dbReference type="SAM" id="MobiDB-lite"/>
    </source>
</evidence>
<feature type="compositionally biased region" description="Basic and acidic residues" evidence="1">
    <location>
        <begin position="1"/>
        <end position="13"/>
    </location>
</feature>
<protein>
    <submittedName>
        <fullName evidence="2">Uncharacterized protein</fullName>
    </submittedName>
</protein>
<dbReference type="AlphaFoldDB" id="A0A370P7B3"/>
<proteinExistence type="predicted"/>
<evidence type="ECO:0000313" key="2">
    <source>
        <dbReference type="EMBL" id="RDK38062.1"/>
    </source>
</evidence>
<dbReference type="Proteomes" id="UP000254937">
    <property type="component" value="Unassembled WGS sequence"/>
</dbReference>
<feature type="compositionally biased region" description="Polar residues" evidence="1">
    <location>
        <begin position="18"/>
        <end position="27"/>
    </location>
</feature>
<evidence type="ECO:0000313" key="3">
    <source>
        <dbReference type="Proteomes" id="UP000254937"/>
    </source>
</evidence>
<reference evidence="2 3" key="1">
    <citation type="submission" date="2018-07" db="EMBL/GenBank/DDBJ databases">
        <title>Section-level genome sequencing of Aspergillus section Nigri to investigate inter- and intra-species variation.</title>
        <authorList>
            <consortium name="DOE Joint Genome Institute"/>
            <person name="Vesth T.C."/>
            <person name="Nybo J.L."/>
            <person name="Theobald S."/>
            <person name="Frisvad J.C."/>
            <person name="Larsen T.O."/>
            <person name="Nielsen K.F."/>
            <person name="Hoof J.B."/>
            <person name="Brandl J."/>
            <person name="Salamov A."/>
            <person name="Riley R."/>
            <person name="Gladden J.M."/>
            <person name="Phatale P."/>
            <person name="Nielsen M.T."/>
            <person name="Lyhne E.K."/>
            <person name="Kogle M.E."/>
            <person name="Strasser K."/>
            <person name="McDonnell E."/>
            <person name="Barry K."/>
            <person name="Clum A."/>
            <person name="Chen C."/>
            <person name="Nolan M."/>
            <person name="Sandor L."/>
            <person name="Kuo A."/>
            <person name="Lipzen A."/>
            <person name="Hainaut M."/>
            <person name="Drula E."/>
            <person name="Tsang A."/>
            <person name="Magnuson J.K."/>
            <person name="Henrissat B."/>
            <person name="Wiebenga A."/>
            <person name="Simmons B.A."/>
            <person name="Makela M.R."/>
            <person name="De vries R.P."/>
            <person name="Grigoriev I.V."/>
            <person name="Mortensen U.H."/>
            <person name="Baker S.E."/>
            <person name="Andersen M.R."/>
        </authorList>
    </citation>
    <scope>NUCLEOTIDE SEQUENCE [LARGE SCALE GENOMIC DNA]</scope>
    <source>
        <strain evidence="2 3">ATCC 13157</strain>
    </source>
</reference>
<name>A0A370P7B3_ASPPH</name>
<feature type="region of interest" description="Disordered" evidence="1">
    <location>
        <begin position="473"/>
        <end position="580"/>
    </location>
</feature>
<feature type="compositionally biased region" description="Polar residues" evidence="1">
    <location>
        <begin position="473"/>
        <end position="517"/>
    </location>
</feature>
<feature type="region of interest" description="Disordered" evidence="1">
    <location>
        <begin position="1"/>
        <end position="37"/>
    </location>
</feature>
<feature type="compositionally biased region" description="Basic and acidic residues" evidence="1">
    <location>
        <begin position="105"/>
        <end position="129"/>
    </location>
</feature>
<accession>A0A370P7B3</accession>
<sequence length="819" mass="92748">MDRDSSPEYKTPPEEISETFSAASAANTKAEKETQRTDAEILRARRYADVEVQRALAEVQRARQSADVEVQRALAEVQRARQSADAEVQRAPNAAIQEAHAAKQNAEENKQRAQENGKKARKEGEKLREKLELEKERSRRTTFGELLQHCHTIFSAPLKVEELTRCTKGKIPQPKGKYCPLKFEHWEDCDTEQQKIYQSVRKYLEPPGSAALRLFTSRLGLESMGEYFGRPISSERDVEALERFTVESQVHKIITELCNIPAARGKFHLGTGVRFDSHANCLDDVEADREQDWTAEKDKEPSNCQNPRPDQYCIYQVDGDNDNLIMTVEYKPPHKLPVETIRLGLHPMDFWKDIVNTRKIPTGQEDKKMYDAAVLTGSAVVQVYHVMIMNGLEYSYVSTGLAFIMLRVPYKHPGTLYYRLFEPNSELTSQDDKRLTAPLTSVGRVLCLCLMSCSSEVRDKVWREMAKESLPTWTTGFDTKTSKIPQHEPNTSPAASQHSNTTTIATTKNYSASSTEYKPSHPSVAPSPAEDYRMPSQFNTRRERTPDEDIDAGPSRQKHRTGDAAKRSEHQKGPLFSGGESYEDTPFCTQRCLLGLQRGGGLDKQCPNVALHRQGADVDQHPITAEALVQQINRQLNEDVSHGCTPMRGYGSTIAPFKITSSEYGYTVVGKGASSDAFWRESLSRDADVYRILYQAQGSAVPVFLGTIDLKMANLHGDLEVDHMLLVAWEGEEIKSREDKSFKREVRRSEKEVRSLGVLYHNLRPEDTLWNAELRRALIINFNHSQLDPLPFKKRQIITGKTNRNPYGRKRPCSNPLDL</sequence>
<dbReference type="EMBL" id="KZ851866">
    <property type="protein sequence ID" value="RDK38062.1"/>
    <property type="molecule type" value="Genomic_DNA"/>
</dbReference>
<organism evidence="2 3">
    <name type="scientific">Aspergillus phoenicis ATCC 13157</name>
    <dbReference type="NCBI Taxonomy" id="1353007"/>
    <lineage>
        <taxon>Eukaryota</taxon>
        <taxon>Fungi</taxon>
        <taxon>Dikarya</taxon>
        <taxon>Ascomycota</taxon>
        <taxon>Pezizomycotina</taxon>
        <taxon>Eurotiomycetes</taxon>
        <taxon>Eurotiomycetidae</taxon>
        <taxon>Eurotiales</taxon>
        <taxon>Aspergillaceae</taxon>
        <taxon>Aspergillus</taxon>
    </lineage>
</organism>
<feature type="region of interest" description="Disordered" evidence="1">
    <location>
        <begin position="99"/>
        <end position="129"/>
    </location>
</feature>
<feature type="compositionally biased region" description="Basic and acidic residues" evidence="1">
    <location>
        <begin position="560"/>
        <end position="572"/>
    </location>
</feature>